<dbReference type="InterPro" id="IPR025187">
    <property type="entry name" value="DUF4112"/>
</dbReference>
<gene>
    <name evidence="2" type="ORF">JKP34_02920</name>
</gene>
<dbReference type="EMBL" id="JAERQG010000001">
    <property type="protein sequence ID" value="MBL0764188.1"/>
    <property type="molecule type" value="Genomic_DNA"/>
</dbReference>
<dbReference type="AlphaFoldDB" id="A0A937AIF9"/>
<dbReference type="PANTHER" id="PTHR35519">
    <property type="entry name" value="MEMBRANE PROTEINS"/>
    <property type="match status" value="1"/>
</dbReference>
<comment type="caution">
    <text evidence="2">The sequence shown here is derived from an EMBL/GenBank/DDBJ whole genome shotgun (WGS) entry which is preliminary data.</text>
</comment>
<dbReference type="RefSeq" id="WP_201917533.1">
    <property type="nucleotide sequence ID" value="NZ_JAERQG010000001.1"/>
</dbReference>
<keyword evidence="1" id="KW-0472">Membrane</keyword>
<organism evidence="2 3">
    <name type="scientific">Marivirga atlantica</name>
    <dbReference type="NCBI Taxonomy" id="1548457"/>
    <lineage>
        <taxon>Bacteria</taxon>
        <taxon>Pseudomonadati</taxon>
        <taxon>Bacteroidota</taxon>
        <taxon>Cytophagia</taxon>
        <taxon>Cytophagales</taxon>
        <taxon>Marivirgaceae</taxon>
        <taxon>Marivirga</taxon>
    </lineage>
</organism>
<name>A0A937AIF9_9BACT</name>
<feature type="transmembrane region" description="Helical" evidence="1">
    <location>
        <begin position="34"/>
        <end position="55"/>
    </location>
</feature>
<feature type="transmembrane region" description="Helical" evidence="1">
    <location>
        <begin position="76"/>
        <end position="94"/>
    </location>
</feature>
<protein>
    <submittedName>
        <fullName evidence="2">DUF4112 domain-containing protein</fullName>
    </submittedName>
</protein>
<feature type="transmembrane region" description="Helical" evidence="1">
    <location>
        <begin position="119"/>
        <end position="143"/>
    </location>
</feature>
<sequence>MSAPNTKWIEVVSEWLDTKFTIPGTKIKFGLDPLFSIVPAAGDLVTYIVSLVIIYTIKRNGASGELLMRMLINSSIDVIFGSIPVLGTIFDVYYRSNEKNLKLLKVYYEEGKYQGSGKFLLALVLLVVLAILVGLVYLTILVLNETVEFLEPLL</sequence>
<reference evidence="2" key="1">
    <citation type="submission" date="2021-01" db="EMBL/GenBank/DDBJ databases">
        <title>Marivirga sp. nov., isolated from intertidal surface sediments.</title>
        <authorList>
            <person name="Zhang M."/>
        </authorList>
    </citation>
    <scope>NUCLEOTIDE SEQUENCE</scope>
    <source>
        <strain evidence="2">SM1354</strain>
    </source>
</reference>
<evidence type="ECO:0000313" key="3">
    <source>
        <dbReference type="Proteomes" id="UP000642920"/>
    </source>
</evidence>
<dbReference type="Pfam" id="PF13430">
    <property type="entry name" value="DUF4112"/>
    <property type="match status" value="1"/>
</dbReference>
<dbReference type="Proteomes" id="UP000642920">
    <property type="component" value="Unassembled WGS sequence"/>
</dbReference>
<dbReference type="PANTHER" id="PTHR35519:SF2">
    <property type="entry name" value="PH DOMAIN PROTEIN"/>
    <property type="match status" value="1"/>
</dbReference>
<accession>A0A937AIF9</accession>
<evidence type="ECO:0000256" key="1">
    <source>
        <dbReference type="SAM" id="Phobius"/>
    </source>
</evidence>
<keyword evidence="3" id="KW-1185">Reference proteome</keyword>
<proteinExistence type="predicted"/>
<keyword evidence="1" id="KW-1133">Transmembrane helix</keyword>
<evidence type="ECO:0000313" key="2">
    <source>
        <dbReference type="EMBL" id="MBL0764188.1"/>
    </source>
</evidence>
<keyword evidence="1" id="KW-0812">Transmembrane</keyword>